<name>A0A2G9I7E6_9LAMI</name>
<evidence type="ECO:0008006" key="3">
    <source>
        <dbReference type="Google" id="ProtNLM"/>
    </source>
</evidence>
<evidence type="ECO:0000313" key="1">
    <source>
        <dbReference type="EMBL" id="PIN25672.1"/>
    </source>
</evidence>
<dbReference type="Proteomes" id="UP000231279">
    <property type="component" value="Unassembled WGS sequence"/>
</dbReference>
<proteinExistence type="predicted"/>
<dbReference type="OrthoDB" id="1750512at2759"/>
<comment type="caution">
    <text evidence="1">The sequence shown here is derived from an EMBL/GenBank/DDBJ whole genome shotgun (WGS) entry which is preliminary data.</text>
</comment>
<dbReference type="PANTHER" id="PTHR47074:SF48">
    <property type="entry name" value="POLYNUCLEOTIDYL TRANSFERASE, RIBONUCLEASE H-LIKE SUPERFAMILY PROTEIN"/>
    <property type="match status" value="1"/>
</dbReference>
<reference evidence="2" key="1">
    <citation type="journal article" date="2018" name="Gigascience">
        <title>Genome assembly of the Pink Ipe (Handroanthus impetiginosus, Bignoniaceae), a highly valued, ecologically keystone Neotropical timber forest tree.</title>
        <authorList>
            <person name="Silva-Junior O.B."/>
            <person name="Grattapaglia D."/>
            <person name="Novaes E."/>
            <person name="Collevatti R.G."/>
        </authorList>
    </citation>
    <scope>NUCLEOTIDE SEQUENCE [LARGE SCALE GENOMIC DNA]</scope>
    <source>
        <strain evidence="2">cv. UFG-1</strain>
    </source>
</reference>
<evidence type="ECO:0000313" key="2">
    <source>
        <dbReference type="Proteomes" id="UP000231279"/>
    </source>
</evidence>
<dbReference type="EMBL" id="NKXS01000194">
    <property type="protein sequence ID" value="PIN25672.1"/>
    <property type="molecule type" value="Genomic_DNA"/>
</dbReference>
<protein>
    <recommendedName>
        <fullName evidence="3">RNase H type-1 domain-containing protein</fullName>
    </recommendedName>
</protein>
<dbReference type="PANTHER" id="PTHR47074">
    <property type="entry name" value="BNAC02G40300D PROTEIN"/>
    <property type="match status" value="1"/>
</dbReference>
<keyword evidence="2" id="KW-1185">Reference proteome</keyword>
<organism evidence="1 2">
    <name type="scientific">Handroanthus impetiginosus</name>
    <dbReference type="NCBI Taxonomy" id="429701"/>
    <lineage>
        <taxon>Eukaryota</taxon>
        <taxon>Viridiplantae</taxon>
        <taxon>Streptophyta</taxon>
        <taxon>Embryophyta</taxon>
        <taxon>Tracheophyta</taxon>
        <taxon>Spermatophyta</taxon>
        <taxon>Magnoliopsida</taxon>
        <taxon>eudicotyledons</taxon>
        <taxon>Gunneridae</taxon>
        <taxon>Pentapetalae</taxon>
        <taxon>asterids</taxon>
        <taxon>lamiids</taxon>
        <taxon>Lamiales</taxon>
        <taxon>Bignoniaceae</taxon>
        <taxon>Crescentiina</taxon>
        <taxon>Tabebuia alliance</taxon>
        <taxon>Handroanthus</taxon>
    </lineage>
</organism>
<gene>
    <name evidence="1" type="ORF">CDL12_01579</name>
</gene>
<sequence length="140" mass="15743">MHCLLYCHIRRQVWALSNLTCSVVLRSVPNASLWIREAVSSLDFVSFARSFLANFHEATAAAITIPTDREIRSWEDPEMGWIKVNFNAAIFAKENKAGIGIIARDYRATVLLGLLRSLIGLCRDFNWSKVAIEGDCQSVI</sequence>
<dbReference type="InterPro" id="IPR052929">
    <property type="entry name" value="RNase_H-like_EbsB-rel"/>
</dbReference>
<dbReference type="STRING" id="429701.A0A2G9I7E6"/>
<accession>A0A2G9I7E6</accession>
<dbReference type="AlphaFoldDB" id="A0A2G9I7E6"/>